<dbReference type="AlphaFoldDB" id="A0A4R5TWD8"/>
<feature type="transmembrane region" description="Helical" evidence="1">
    <location>
        <begin position="221"/>
        <end position="241"/>
    </location>
</feature>
<gene>
    <name evidence="2" type="ORF">E2F48_09410</name>
</gene>
<comment type="caution">
    <text evidence="2">The sequence shown here is derived from an EMBL/GenBank/DDBJ whole genome shotgun (WGS) entry which is preliminary data.</text>
</comment>
<dbReference type="EMBL" id="SMTK01000003">
    <property type="protein sequence ID" value="TDK25466.1"/>
    <property type="molecule type" value="Genomic_DNA"/>
</dbReference>
<dbReference type="OrthoDB" id="4948021at2"/>
<proteinExistence type="predicted"/>
<evidence type="ECO:0000313" key="3">
    <source>
        <dbReference type="Proteomes" id="UP000295411"/>
    </source>
</evidence>
<protein>
    <recommendedName>
        <fullName evidence="4">Type II secretion system protein GspF domain-containing protein</fullName>
    </recommendedName>
</protein>
<feature type="transmembrane region" description="Helical" evidence="1">
    <location>
        <begin position="195"/>
        <end position="215"/>
    </location>
</feature>
<keyword evidence="1" id="KW-1133">Transmembrane helix</keyword>
<keyword evidence="3" id="KW-1185">Reference proteome</keyword>
<keyword evidence="1" id="KW-0472">Membrane</keyword>
<organism evidence="2 3">
    <name type="scientific">Arthrobacter crusticola</name>
    <dbReference type="NCBI Taxonomy" id="2547960"/>
    <lineage>
        <taxon>Bacteria</taxon>
        <taxon>Bacillati</taxon>
        <taxon>Actinomycetota</taxon>
        <taxon>Actinomycetes</taxon>
        <taxon>Micrococcales</taxon>
        <taxon>Micrococcaceae</taxon>
        <taxon>Arthrobacter</taxon>
    </lineage>
</organism>
<sequence length="257" mass="26169">MTGLLVGLLLAFAVLVLRADPPLPSSIPAGPAPPSGARVARAGQTGFARRFRRQPAVEAHEPALLVHQITGLLRAGRSPLVLWKDLELLYAEAAGTGSVFAAQALPVLGAAGRSASLGLSVTAVLRDPGRAEGAGARAGPGDPAPTLWVDLASCFSVAERSGAPLAEVLTRYAVQLDAAVDAQAARETALAGPRATVTLLGWLPVVGVLLGYLMGVNPVGVFLGSPLGLLTLLLGLGLMLAGRLWSKRLVAAAVRGP</sequence>
<dbReference type="PANTHER" id="PTHR35007:SF4">
    <property type="entry name" value="CONSERVED TRANSMEMBRANE PROTEIN-RELATED"/>
    <property type="match status" value="1"/>
</dbReference>
<name>A0A4R5TWD8_9MICC</name>
<evidence type="ECO:0000313" key="2">
    <source>
        <dbReference type="EMBL" id="TDK25466.1"/>
    </source>
</evidence>
<keyword evidence="1" id="KW-0812">Transmembrane</keyword>
<dbReference type="RefSeq" id="WP_133403732.1">
    <property type="nucleotide sequence ID" value="NZ_SMTK01000003.1"/>
</dbReference>
<dbReference type="Proteomes" id="UP000295411">
    <property type="component" value="Unassembled WGS sequence"/>
</dbReference>
<dbReference type="PANTHER" id="PTHR35007">
    <property type="entry name" value="INTEGRAL MEMBRANE PROTEIN-RELATED"/>
    <property type="match status" value="1"/>
</dbReference>
<accession>A0A4R5TWD8</accession>
<evidence type="ECO:0000256" key="1">
    <source>
        <dbReference type="SAM" id="Phobius"/>
    </source>
</evidence>
<evidence type="ECO:0008006" key="4">
    <source>
        <dbReference type="Google" id="ProtNLM"/>
    </source>
</evidence>
<reference evidence="2 3" key="1">
    <citation type="submission" date="2019-03" db="EMBL/GenBank/DDBJ databases">
        <title>Arthrobacter sp. nov., an bacterium isolated from biocrust in Mu Us Desert.</title>
        <authorList>
            <person name="Lixiong L."/>
        </authorList>
    </citation>
    <scope>NUCLEOTIDE SEQUENCE [LARGE SCALE GENOMIC DNA]</scope>
    <source>
        <strain evidence="2 3">SLN-3</strain>
    </source>
</reference>